<keyword evidence="4" id="KW-1185">Reference proteome</keyword>
<proteinExistence type="predicted"/>
<feature type="domain" description="TadE-like" evidence="2">
    <location>
        <begin position="31"/>
        <end position="72"/>
    </location>
</feature>
<gene>
    <name evidence="3" type="ORF">QO002_000692</name>
</gene>
<sequence>MMKTAAANLKQRLATRFFNSRLGALIGDRQGIGSVEFAIIIPLLLMGYLGAFEISVGVGVSRKVAHASSTVADLLTQKKEVSISTLDGMKEVVRAAMAPYSVDNYSLKITGIKVSAAGKGTVVWSRDEAGKAPYKAGTTADIPSELSLVDTFVVRSELLVRHNLMLMSPTLSKSTHEIPISKTYYYQQRLGEQITCKDCPA</sequence>
<feature type="transmembrane region" description="Helical" evidence="1">
    <location>
        <begin position="37"/>
        <end position="60"/>
    </location>
</feature>
<keyword evidence="1" id="KW-0812">Transmembrane</keyword>
<keyword evidence="1" id="KW-1133">Transmembrane helix</keyword>
<comment type="caution">
    <text evidence="3">The sequence shown here is derived from an EMBL/GenBank/DDBJ whole genome shotgun (WGS) entry which is preliminary data.</text>
</comment>
<dbReference type="Proteomes" id="UP001230207">
    <property type="component" value="Unassembled WGS sequence"/>
</dbReference>
<evidence type="ECO:0000313" key="3">
    <source>
        <dbReference type="EMBL" id="MDQ0318554.1"/>
    </source>
</evidence>
<dbReference type="RefSeq" id="WP_307226713.1">
    <property type="nucleotide sequence ID" value="NZ_JAUSVF010000001.1"/>
</dbReference>
<dbReference type="InterPro" id="IPR012495">
    <property type="entry name" value="TadE-like_dom"/>
</dbReference>
<dbReference type="Pfam" id="PF07811">
    <property type="entry name" value="TadE"/>
    <property type="match status" value="1"/>
</dbReference>
<organism evidence="3 4">
    <name type="scientific">Pararhizobium capsulatum DSM 1112</name>
    <dbReference type="NCBI Taxonomy" id="1121113"/>
    <lineage>
        <taxon>Bacteria</taxon>
        <taxon>Pseudomonadati</taxon>
        <taxon>Pseudomonadota</taxon>
        <taxon>Alphaproteobacteria</taxon>
        <taxon>Hyphomicrobiales</taxon>
        <taxon>Rhizobiaceae</taxon>
        <taxon>Rhizobium/Agrobacterium group</taxon>
        <taxon>Pararhizobium</taxon>
    </lineage>
</organism>
<name>A0ABU0BJX3_9HYPH</name>
<evidence type="ECO:0000259" key="2">
    <source>
        <dbReference type="Pfam" id="PF07811"/>
    </source>
</evidence>
<evidence type="ECO:0000256" key="1">
    <source>
        <dbReference type="SAM" id="Phobius"/>
    </source>
</evidence>
<protein>
    <submittedName>
        <fullName evidence="3">Flp pilus assembly protein TadG</fullName>
    </submittedName>
</protein>
<evidence type="ECO:0000313" key="4">
    <source>
        <dbReference type="Proteomes" id="UP001230207"/>
    </source>
</evidence>
<keyword evidence="1" id="KW-0472">Membrane</keyword>
<dbReference type="EMBL" id="JAUSVF010000001">
    <property type="protein sequence ID" value="MDQ0318554.1"/>
    <property type="molecule type" value="Genomic_DNA"/>
</dbReference>
<reference evidence="3 4" key="1">
    <citation type="submission" date="2023-07" db="EMBL/GenBank/DDBJ databases">
        <title>Genomic Encyclopedia of Type Strains, Phase IV (KMG-IV): sequencing the most valuable type-strain genomes for metagenomic binning, comparative biology and taxonomic classification.</title>
        <authorList>
            <person name="Goeker M."/>
        </authorList>
    </citation>
    <scope>NUCLEOTIDE SEQUENCE [LARGE SCALE GENOMIC DNA]</scope>
    <source>
        <strain evidence="3 4">DSM 1112</strain>
    </source>
</reference>
<accession>A0ABU0BJX3</accession>